<name>A0A7K4FRM7_9ARCH</name>
<dbReference type="GeneID" id="84218747"/>
<dbReference type="Pfam" id="PF22752">
    <property type="entry name" value="DUF488-N3i"/>
    <property type="match status" value="1"/>
</dbReference>
<accession>A0A7K4FRM7</accession>
<dbReference type="PANTHER" id="PTHR36849:SF1">
    <property type="entry name" value="CYTOPLASMIC PROTEIN"/>
    <property type="match status" value="1"/>
</dbReference>
<dbReference type="RefSeq" id="WP_171481928.1">
    <property type="nucleotide sequence ID" value="NZ_CP133600.1"/>
</dbReference>
<dbReference type="AlphaFoldDB" id="A0A7K4FRM7"/>
<protein>
    <submittedName>
        <fullName evidence="1">DUF488 domain-containing protein</fullName>
    </submittedName>
</protein>
<gene>
    <name evidence="1" type="ORF">HLB00_08195</name>
</gene>
<evidence type="ECO:0000313" key="2">
    <source>
        <dbReference type="Proteomes" id="UP000546917"/>
    </source>
</evidence>
<organism evidence="1 2">
    <name type="scientific">Ferroplasma acidiphilum</name>
    <dbReference type="NCBI Taxonomy" id="74969"/>
    <lineage>
        <taxon>Archaea</taxon>
        <taxon>Methanobacteriati</taxon>
        <taxon>Thermoplasmatota</taxon>
        <taxon>Thermoplasmata</taxon>
        <taxon>Thermoplasmatales</taxon>
        <taxon>Ferroplasmaceae</taxon>
        <taxon>Ferroplasma</taxon>
    </lineage>
</organism>
<comment type="caution">
    <text evidence="1">The sequence shown here is derived from an EMBL/GenBank/DDBJ whole genome shotgun (WGS) entry which is preliminary data.</text>
</comment>
<evidence type="ECO:0000313" key="1">
    <source>
        <dbReference type="EMBL" id="NOL60807.1"/>
    </source>
</evidence>
<sequence length="119" mass="14192">MIYIKRIYDKYTPEEGFRVLVERLWPRGISKEKAHIDLWMKDIAPSTELRKWFNHEDEKWEEFVKRYTIELSGNEEIGKLKELVKEHTNVTFVYSARNVEHNSAVALKNIVESIDSHIS</sequence>
<dbReference type="EMBL" id="JABGBP010000305">
    <property type="protein sequence ID" value="NOL60807.1"/>
    <property type="molecule type" value="Genomic_DNA"/>
</dbReference>
<dbReference type="Proteomes" id="UP000546917">
    <property type="component" value="Unassembled WGS sequence"/>
</dbReference>
<proteinExistence type="predicted"/>
<reference evidence="1 2" key="1">
    <citation type="submission" date="2020-05" db="EMBL/GenBank/DDBJ databases">
        <authorList>
            <person name="Zhang R."/>
        </authorList>
    </citation>
    <scope>NUCLEOTIDE SEQUENCE [LARGE SCALE GENOMIC DNA]</scope>
    <source>
        <strain evidence="1 2">DSM 28986</strain>
    </source>
</reference>
<dbReference type="InterPro" id="IPR052552">
    <property type="entry name" value="YeaO-like"/>
</dbReference>
<dbReference type="PANTHER" id="PTHR36849">
    <property type="entry name" value="CYTOPLASMIC PROTEIN-RELATED"/>
    <property type="match status" value="1"/>
</dbReference>